<evidence type="ECO:0000256" key="1">
    <source>
        <dbReference type="SAM" id="MobiDB-lite"/>
    </source>
</evidence>
<evidence type="ECO:0000259" key="3">
    <source>
        <dbReference type="Pfam" id="PF16787"/>
    </source>
</evidence>
<evidence type="ECO:0000313" key="5">
    <source>
        <dbReference type="Proteomes" id="UP000310158"/>
    </source>
</evidence>
<sequence>MTPERADLVHPPPYPPSPLARKKMRLSADEAVATSIAPTDLIEAFDDAHKGIAVVHDTQVGHLASSPLSNAWQFDQQMTPSASVSVAARGSTEITFEPSMSSSMQREALEVLDQSSHAYRMGLVARNQADSETGETYARQLRRYEQWWIVFQSSQLTAGLTHAMIPALPITAAKVTKFLEYESTRFKARTSFAFETIPGTQVGHAQIASVISALEHWRSNHQHLYRDDPDVQRPLRSDIRIKTIEKSSRQSEPKRIETSQALKATGTSSDSYTSEELQRCSMWCFKEFSGIHRIFVGMRDRAMLLTSAATAFRGDSARIVQWSDLFLSRLVLHDVSVGYEVPVLGILADNAKHNKEGRVDEFGMIRHRIVEICPIGAVAFYLFTYFHVLSSAAPNFTPDFSNTNYGLYGRREWYEYYLFHASDIRREMSYENHRQRINNIHLKNNISLTKATHATRNYGAQNTRANGASVDGTKAMGGWSDQGSYRRCYDRSFPTDALLASAMFNARQPSSYSLPRDVLEPPAELMAAVFPWVEREQNALNSRSNIATTAGQPDVGHCKNATDLALQQFLRVLIWFRRVLLQDAAIIISRHGPDFPIFHFPPFNTPAFRSFAADSSQTITNAESAAEQAFRNVPAELAKGVRCALTEASLTRERERQASESRMLEMSSKLTRLEGMIELFFSSKSNQTKRSRGVSKATSPVQPANMPGPLPAPVDLHNIQLQLLSAAASTPAFTELSGSGGGGSSSNQPIVSPALPLLPSNSLTPDAVDLRALKWNSLVAKYGEDRMRLHHCSWINGEWLPLYKYQAVMQISDIWTEWTIGLNGYLPVRDLDEGWGARWRRNNAGQKTEAGRRKKVVSLVTELSQKRNWTVTLALRFIQTKYEPQFRARAFCEYIQQKGGIGYSAIVAASMSFP</sequence>
<comment type="caution">
    <text evidence="4">The sequence shown here is derived from an EMBL/GenBank/DDBJ whole genome shotgun (WGS) entry which is preliminary data.</text>
</comment>
<dbReference type="OrthoDB" id="3264175at2759"/>
<dbReference type="Gene3D" id="1.10.443.20">
    <property type="entry name" value="Centromere DNA-binding protein complex CBF3 subunit, domain 2"/>
    <property type="match status" value="1"/>
</dbReference>
<feature type="region of interest" description="Disordered" evidence="1">
    <location>
        <begin position="246"/>
        <end position="268"/>
    </location>
</feature>
<dbReference type="InterPro" id="IPR052146">
    <property type="entry name" value="HOT1"/>
</dbReference>
<gene>
    <name evidence="4" type="ORF">EW146_g8448</name>
</gene>
<organism evidence="4 5">
    <name type="scientific">Bondarzewia mesenterica</name>
    <dbReference type="NCBI Taxonomy" id="1095465"/>
    <lineage>
        <taxon>Eukaryota</taxon>
        <taxon>Fungi</taxon>
        <taxon>Dikarya</taxon>
        <taxon>Basidiomycota</taxon>
        <taxon>Agaricomycotina</taxon>
        <taxon>Agaricomycetes</taxon>
        <taxon>Russulales</taxon>
        <taxon>Bondarzewiaceae</taxon>
        <taxon>Bondarzewia</taxon>
    </lineage>
</organism>
<dbReference type="AlphaFoldDB" id="A0A4S4LE80"/>
<dbReference type="PANTHER" id="PTHR37784:SF2">
    <property type="entry name" value="HIGH-OSMOLARITY-INDUCED TRANSCRIPTION PROTEIN 1"/>
    <property type="match status" value="1"/>
</dbReference>
<protein>
    <recommendedName>
        <fullName evidence="6">Transcription activator GCR1-like domain-containing protein</fullName>
    </recommendedName>
</protein>
<dbReference type="Proteomes" id="UP000310158">
    <property type="component" value="Unassembled WGS sequence"/>
</dbReference>
<dbReference type="GO" id="GO:0000981">
    <property type="term" value="F:DNA-binding transcription factor activity, RNA polymerase II-specific"/>
    <property type="evidence" value="ECO:0007669"/>
    <property type="project" value="TreeGrafter"/>
</dbReference>
<dbReference type="GO" id="GO:0000978">
    <property type="term" value="F:RNA polymerase II cis-regulatory region sequence-specific DNA binding"/>
    <property type="evidence" value="ECO:0007669"/>
    <property type="project" value="TreeGrafter"/>
</dbReference>
<dbReference type="InterPro" id="IPR038279">
    <property type="entry name" value="Ndc10_dom2_sf"/>
</dbReference>
<feature type="compositionally biased region" description="Polar residues" evidence="1">
    <location>
        <begin position="258"/>
        <end position="268"/>
    </location>
</feature>
<evidence type="ECO:0000313" key="4">
    <source>
        <dbReference type="EMBL" id="THH10176.1"/>
    </source>
</evidence>
<feature type="compositionally biased region" description="Basic and acidic residues" evidence="1">
    <location>
        <begin position="246"/>
        <end position="257"/>
    </location>
</feature>
<dbReference type="InterPro" id="IPR022210">
    <property type="entry name" value="TF_GCR1-like"/>
</dbReference>
<dbReference type="GO" id="GO:0060963">
    <property type="term" value="P:positive regulation of ribosomal protein gene transcription by RNA polymerase II"/>
    <property type="evidence" value="ECO:0007669"/>
    <property type="project" value="TreeGrafter"/>
</dbReference>
<keyword evidence="5" id="KW-1185">Reference proteome</keyword>
<reference evidence="4 5" key="1">
    <citation type="submission" date="2019-02" db="EMBL/GenBank/DDBJ databases">
        <title>Genome sequencing of the rare red list fungi Bondarzewia mesenterica.</title>
        <authorList>
            <person name="Buettner E."/>
            <person name="Kellner H."/>
        </authorList>
    </citation>
    <scope>NUCLEOTIDE SEQUENCE [LARGE SCALE GENOMIC DNA]</scope>
    <source>
        <strain evidence="4 5">DSM 108281</strain>
    </source>
</reference>
<accession>A0A4S4LE80</accession>
<feature type="domain" description="Ndc10" evidence="3">
    <location>
        <begin position="324"/>
        <end position="608"/>
    </location>
</feature>
<dbReference type="Pfam" id="PF12550">
    <property type="entry name" value="GCR1_C"/>
    <property type="match status" value="1"/>
</dbReference>
<dbReference type="PANTHER" id="PTHR37784">
    <property type="entry name" value="PROTEIN MSN1"/>
    <property type="match status" value="1"/>
</dbReference>
<dbReference type="EMBL" id="SGPL01000587">
    <property type="protein sequence ID" value="THH10176.1"/>
    <property type="molecule type" value="Genomic_DNA"/>
</dbReference>
<proteinExistence type="predicted"/>
<evidence type="ECO:0008006" key="6">
    <source>
        <dbReference type="Google" id="ProtNLM"/>
    </source>
</evidence>
<feature type="region of interest" description="Disordered" evidence="1">
    <location>
        <begin position="688"/>
        <end position="712"/>
    </location>
</feature>
<name>A0A4S4LE80_9AGAM</name>
<feature type="domain" description="Transcription activator GCR1-like" evidence="2">
    <location>
        <begin position="807"/>
        <end position="878"/>
    </location>
</feature>
<dbReference type="Pfam" id="PF16787">
    <property type="entry name" value="NDC10_II"/>
    <property type="match status" value="1"/>
</dbReference>
<evidence type="ECO:0000259" key="2">
    <source>
        <dbReference type="Pfam" id="PF12550"/>
    </source>
</evidence>
<dbReference type="InterPro" id="IPR031872">
    <property type="entry name" value="NDC10_II"/>
</dbReference>